<feature type="compositionally biased region" description="Polar residues" evidence="3">
    <location>
        <begin position="181"/>
        <end position="192"/>
    </location>
</feature>
<dbReference type="Proteomes" id="UP000237350">
    <property type="component" value="Unassembled WGS sequence"/>
</dbReference>
<comment type="caution">
    <text evidence="5">The sequence shown here is derived from an EMBL/GenBank/DDBJ whole genome shotgun (WGS) entry which is preliminary data.</text>
</comment>
<dbReference type="Gene3D" id="3.40.109.10">
    <property type="entry name" value="NADH Oxidase"/>
    <property type="match status" value="1"/>
</dbReference>
<comment type="similarity">
    <text evidence="1">Belongs to the nitroreductase family.</text>
</comment>
<keyword evidence="2" id="KW-0560">Oxidoreductase</keyword>
<dbReference type="InterPro" id="IPR000415">
    <property type="entry name" value="Nitroreductase-like"/>
</dbReference>
<dbReference type="Pfam" id="PF00881">
    <property type="entry name" value="Nitroreductase"/>
    <property type="match status" value="1"/>
</dbReference>
<dbReference type="PANTHER" id="PTHR43673:SF10">
    <property type="entry name" value="NADH DEHYDROGENASE_NAD(P)H NITROREDUCTASE XCC3605-RELATED"/>
    <property type="match status" value="1"/>
</dbReference>
<proteinExistence type="inferred from homology"/>
<gene>
    <name evidence="5" type="ORF">AU468_01220</name>
</gene>
<evidence type="ECO:0000313" key="6">
    <source>
        <dbReference type="Proteomes" id="UP000237350"/>
    </source>
</evidence>
<evidence type="ECO:0000259" key="4">
    <source>
        <dbReference type="Pfam" id="PF00881"/>
    </source>
</evidence>
<evidence type="ECO:0000313" key="5">
    <source>
        <dbReference type="EMBL" id="POR05330.1"/>
    </source>
</evidence>
<dbReference type="PANTHER" id="PTHR43673">
    <property type="entry name" value="NAD(P)H NITROREDUCTASE YDGI-RELATED"/>
    <property type="match status" value="1"/>
</dbReference>
<dbReference type="AlphaFoldDB" id="A0A2S4K0N7"/>
<sequence length="200" mass="21900">MSFQELVQLRRSLRSYAPREVASADIQACLEAARLAPSACNSQPWHYVVVTDPPRVRALAALTRGPGGRLNGFASQAPVMVALVAERPNISARLGGFLKRKPFYLLDIGISAQHFCLQAEELGLGTCMIGWFRERATARLLDVPRSRRIALMITLGYPGTPAGEEPAPARPPKKRKPLEQIASSGTYGTPWQEQARIAQP</sequence>
<keyword evidence="6" id="KW-1185">Reference proteome</keyword>
<evidence type="ECO:0000256" key="2">
    <source>
        <dbReference type="ARBA" id="ARBA00023002"/>
    </source>
</evidence>
<organism evidence="5 6">
    <name type="scientific">Alkalispirochaeta sphaeroplastigenens</name>
    <dbReference type="NCBI Taxonomy" id="1187066"/>
    <lineage>
        <taxon>Bacteria</taxon>
        <taxon>Pseudomonadati</taxon>
        <taxon>Spirochaetota</taxon>
        <taxon>Spirochaetia</taxon>
        <taxon>Spirochaetales</taxon>
        <taxon>Spirochaetaceae</taxon>
        <taxon>Alkalispirochaeta</taxon>
    </lineage>
</organism>
<dbReference type="SUPFAM" id="SSF55469">
    <property type="entry name" value="FMN-dependent nitroreductase-like"/>
    <property type="match status" value="1"/>
</dbReference>
<accession>A0A2S4K0N7</accession>
<feature type="region of interest" description="Disordered" evidence="3">
    <location>
        <begin position="160"/>
        <end position="200"/>
    </location>
</feature>
<feature type="domain" description="Nitroreductase" evidence="4">
    <location>
        <begin position="10"/>
        <end position="157"/>
    </location>
</feature>
<dbReference type="OrthoDB" id="9812105at2"/>
<evidence type="ECO:0000256" key="3">
    <source>
        <dbReference type="SAM" id="MobiDB-lite"/>
    </source>
</evidence>
<evidence type="ECO:0000256" key="1">
    <source>
        <dbReference type="ARBA" id="ARBA00007118"/>
    </source>
</evidence>
<dbReference type="EMBL" id="LPWH01000003">
    <property type="protein sequence ID" value="POR05330.1"/>
    <property type="molecule type" value="Genomic_DNA"/>
</dbReference>
<reference evidence="6" key="1">
    <citation type="submission" date="2015-12" db="EMBL/GenBank/DDBJ databases">
        <authorList>
            <person name="Lodha T.D."/>
            <person name="Chintalapati S."/>
            <person name="Chintalapati V.R."/>
            <person name="Sravanthi T."/>
        </authorList>
    </citation>
    <scope>NUCLEOTIDE SEQUENCE [LARGE SCALE GENOMIC DNA]</scope>
    <source>
        <strain evidence="6">JC133</strain>
    </source>
</reference>
<dbReference type="InterPro" id="IPR029479">
    <property type="entry name" value="Nitroreductase"/>
</dbReference>
<dbReference type="RefSeq" id="WP_103679159.1">
    <property type="nucleotide sequence ID" value="NZ_LPWH01000003.1"/>
</dbReference>
<dbReference type="GO" id="GO:0016491">
    <property type="term" value="F:oxidoreductase activity"/>
    <property type="evidence" value="ECO:0007669"/>
    <property type="project" value="UniProtKB-KW"/>
</dbReference>
<protein>
    <recommendedName>
        <fullName evidence="4">Nitroreductase domain-containing protein</fullName>
    </recommendedName>
</protein>
<name>A0A2S4K0N7_9SPIO</name>